<feature type="compositionally biased region" description="Low complexity" evidence="1">
    <location>
        <begin position="343"/>
        <end position="375"/>
    </location>
</feature>
<dbReference type="RefSeq" id="XP_001691439.1">
    <property type="nucleotide sequence ID" value="XM_001691387.2"/>
</dbReference>
<evidence type="ECO:0000313" key="3">
    <source>
        <dbReference type="Proteomes" id="UP000006906"/>
    </source>
</evidence>
<dbReference type="InParanoid" id="A8INW1"/>
<dbReference type="KEGG" id="cre:CHLRE_06g299900v5"/>
<feature type="region of interest" description="Disordered" evidence="1">
    <location>
        <begin position="544"/>
        <end position="573"/>
    </location>
</feature>
<accession>A8INW1</accession>
<dbReference type="STRING" id="3055.A8INW1"/>
<dbReference type="HOGENOM" id="CLU_374845_0_0_1"/>
<dbReference type="PaxDb" id="3055-EDP05172"/>
<gene>
    <name evidence="2" type="ORF">CHLRE_06g299900v5</name>
</gene>
<dbReference type="GeneID" id="5716990"/>
<dbReference type="AlphaFoldDB" id="A8INW1"/>
<dbReference type="Gramene" id="PNW82924">
    <property type="protein sequence ID" value="PNW82924"/>
    <property type="gene ID" value="CHLRE_06g299900v5"/>
</dbReference>
<feature type="compositionally biased region" description="Basic residues" evidence="1">
    <location>
        <begin position="121"/>
        <end position="132"/>
    </location>
</feature>
<organism evidence="2 3">
    <name type="scientific">Chlamydomonas reinhardtii</name>
    <name type="common">Chlamydomonas smithii</name>
    <dbReference type="NCBI Taxonomy" id="3055"/>
    <lineage>
        <taxon>Eukaryota</taxon>
        <taxon>Viridiplantae</taxon>
        <taxon>Chlorophyta</taxon>
        <taxon>core chlorophytes</taxon>
        <taxon>Chlorophyceae</taxon>
        <taxon>CS clade</taxon>
        <taxon>Chlamydomonadales</taxon>
        <taxon>Chlamydomonadaceae</taxon>
        <taxon>Chlamydomonas</taxon>
    </lineage>
</organism>
<proteinExistence type="predicted"/>
<dbReference type="OMA" id="RPSGYWK"/>
<feature type="compositionally biased region" description="Acidic residues" evidence="1">
    <location>
        <begin position="138"/>
        <end position="163"/>
    </location>
</feature>
<dbReference type="Proteomes" id="UP000006906">
    <property type="component" value="Chromosome 6"/>
</dbReference>
<sequence>MESPVASLDLCSDGQGAKCKSKAILNRRPSGYWKVFSAWWRGRFQALKTRPTVHEVIEWYNKNAATSWSAGQVPSLKAVLRQSKGLRPIDGLKEYFREYRKKRKQQGGNALTANEDASASRRARPTKRRRARSSRDDSSDEDEIEAELSACSDEEAEAQACSDDGDMAEAVVAECQVSTAAAEEPSCTAAPAAAEKASEAAAVECALPAAPTLLPGGWLPGVPAATEAAAAGPSADLAMQPLMFPGAEQVNFAPQPSFAPQMQQLESPFTPLAAIPPLAMPKNAVHPAVAGCMVPLAAAGCSNSCSPSLSAGPSPDFFDTLPSAPFIVIAAVPVCQGPPRVTARTRRAAAATLPPLASSSSTPLTTAAPQQQPAPLEEEEHAADRCSAGGCMPPSSGRAIHHQGFDGAGAHFYPHYGPPQPYTGYPHAVCTCYPPRPSYPAYRAHSADCSSGGAGANSGGCASMPPQCFPPPHHQHQPAWGWYGPESSCPYLCCAAPPPPCTIAGCRCSSPMPSPPHMPYAAWHGPHSAPASSEPWEAAASPAVQHGGAGHTSDVEVCSSRGPEHRDQQKQQQHAAAMMAMMHHGRPAPFAYPHFQIHQHHAHPHAAPCSAWARHSMPACAPPPCGMVTVGSTNSVASLEAESGFAGASSAEPCRLQRTSWPFAHDQQQPHAPAMPSPAPEAAGAVLKCAAGMADCDAALPHLDSLGAVGREGLDHELGMAWESFLNDGTDAMLDSVLVEA</sequence>
<evidence type="ECO:0000313" key="2">
    <source>
        <dbReference type="EMBL" id="PNW82924.1"/>
    </source>
</evidence>
<name>A8INW1_CHLRE</name>
<reference evidence="2 3" key="1">
    <citation type="journal article" date="2007" name="Science">
        <title>The Chlamydomonas genome reveals the evolution of key animal and plant functions.</title>
        <authorList>
            <person name="Merchant S.S."/>
            <person name="Prochnik S.E."/>
            <person name="Vallon O."/>
            <person name="Harris E.H."/>
            <person name="Karpowicz S.J."/>
            <person name="Witman G.B."/>
            <person name="Terry A."/>
            <person name="Salamov A."/>
            <person name="Fritz-Laylin L.K."/>
            <person name="Marechal-Drouard L."/>
            <person name="Marshall W.F."/>
            <person name="Qu L.H."/>
            <person name="Nelson D.R."/>
            <person name="Sanderfoot A.A."/>
            <person name="Spalding M.H."/>
            <person name="Kapitonov V.V."/>
            <person name="Ren Q."/>
            <person name="Ferris P."/>
            <person name="Lindquist E."/>
            <person name="Shapiro H."/>
            <person name="Lucas S.M."/>
            <person name="Grimwood J."/>
            <person name="Schmutz J."/>
            <person name="Cardol P."/>
            <person name="Cerutti H."/>
            <person name="Chanfreau G."/>
            <person name="Chen C.L."/>
            <person name="Cognat V."/>
            <person name="Croft M.T."/>
            <person name="Dent R."/>
            <person name="Dutcher S."/>
            <person name="Fernandez E."/>
            <person name="Fukuzawa H."/>
            <person name="Gonzalez-Ballester D."/>
            <person name="Gonzalez-Halphen D."/>
            <person name="Hallmann A."/>
            <person name="Hanikenne M."/>
            <person name="Hippler M."/>
            <person name="Inwood W."/>
            <person name="Jabbari K."/>
            <person name="Kalanon M."/>
            <person name="Kuras R."/>
            <person name="Lefebvre P.A."/>
            <person name="Lemaire S.D."/>
            <person name="Lobanov A.V."/>
            <person name="Lohr M."/>
            <person name="Manuell A."/>
            <person name="Meier I."/>
            <person name="Mets L."/>
            <person name="Mittag M."/>
            <person name="Mittelmeier T."/>
            <person name="Moroney J.V."/>
            <person name="Moseley J."/>
            <person name="Napoli C."/>
            <person name="Nedelcu A.M."/>
            <person name="Niyogi K."/>
            <person name="Novoselov S.V."/>
            <person name="Paulsen I.T."/>
            <person name="Pazour G."/>
            <person name="Purton S."/>
            <person name="Ral J.P."/>
            <person name="Riano-Pachon D.M."/>
            <person name="Riekhof W."/>
            <person name="Rymarquis L."/>
            <person name="Schroda M."/>
            <person name="Stern D."/>
            <person name="Umen J."/>
            <person name="Willows R."/>
            <person name="Wilson N."/>
            <person name="Zimmer S.L."/>
            <person name="Allmer J."/>
            <person name="Balk J."/>
            <person name="Bisova K."/>
            <person name="Chen C.J."/>
            <person name="Elias M."/>
            <person name="Gendler K."/>
            <person name="Hauser C."/>
            <person name="Lamb M.R."/>
            <person name="Ledford H."/>
            <person name="Long J.C."/>
            <person name="Minagawa J."/>
            <person name="Page M.D."/>
            <person name="Pan J."/>
            <person name="Pootakham W."/>
            <person name="Roje S."/>
            <person name="Rose A."/>
            <person name="Stahlberg E."/>
            <person name="Terauchi A.M."/>
            <person name="Yang P."/>
            <person name="Ball S."/>
            <person name="Bowler C."/>
            <person name="Dieckmann C.L."/>
            <person name="Gladyshev V.N."/>
            <person name="Green P."/>
            <person name="Jorgensen R."/>
            <person name="Mayfield S."/>
            <person name="Mueller-Roeber B."/>
            <person name="Rajamani S."/>
            <person name="Sayre R.T."/>
            <person name="Brokstein P."/>
            <person name="Dubchak I."/>
            <person name="Goodstein D."/>
            <person name="Hornick L."/>
            <person name="Huang Y.W."/>
            <person name="Jhaveri J."/>
            <person name="Luo Y."/>
            <person name="Martinez D."/>
            <person name="Ngau W.C."/>
            <person name="Otillar B."/>
            <person name="Poliakov A."/>
            <person name="Porter A."/>
            <person name="Szajkowski L."/>
            <person name="Werner G."/>
            <person name="Zhou K."/>
            <person name="Grigoriev I.V."/>
            <person name="Rokhsar D.S."/>
            <person name="Grossman A.R."/>
        </authorList>
    </citation>
    <scope>NUCLEOTIDE SEQUENCE [LARGE SCALE GENOMIC DNA]</scope>
    <source>
        <strain evidence="3">CC-503</strain>
    </source>
</reference>
<dbReference type="OrthoDB" id="543991at2759"/>
<feature type="region of interest" description="Disordered" evidence="1">
    <location>
        <begin position="343"/>
        <end position="388"/>
    </location>
</feature>
<feature type="region of interest" description="Disordered" evidence="1">
    <location>
        <begin position="102"/>
        <end position="163"/>
    </location>
</feature>
<evidence type="ECO:0000256" key="1">
    <source>
        <dbReference type="SAM" id="MobiDB-lite"/>
    </source>
</evidence>
<dbReference type="EMBL" id="CM008967">
    <property type="protein sequence ID" value="PNW82924.1"/>
    <property type="molecule type" value="Genomic_DNA"/>
</dbReference>
<protein>
    <submittedName>
        <fullName evidence="2">Uncharacterized protein</fullName>
    </submittedName>
</protein>
<keyword evidence="3" id="KW-1185">Reference proteome</keyword>